<evidence type="ECO:0000259" key="1">
    <source>
        <dbReference type="Pfam" id="PF01612"/>
    </source>
</evidence>
<dbReference type="InterPro" id="IPR002562">
    <property type="entry name" value="3'-5'_exonuclease_dom"/>
</dbReference>
<gene>
    <name evidence="2" type="ORF">PG999_004889</name>
</gene>
<evidence type="ECO:0000313" key="2">
    <source>
        <dbReference type="EMBL" id="KAK8120769.1"/>
    </source>
</evidence>
<sequence>MTSEADAPTAAVSSLTTSLGQVLPNVDKAEIWVDAQSAVGDAVDKIIDMPNEPPSLYIDLEGTNLSRDGTLSIMQVFVDPLKSTYLFDIYTLKSAVFTTRGPKSNRSLQDVLESEVIRKVFFDVRNDSDALFSHHGIQLRGIADLQLMELAARPQDRRLLSGLAKCIKKDLGLSVAEKEAWARGKARGLALFAPERGGSYQAFDQRPLAPEMMEYCVADVTFLPRLWEVYERRLTAVWRPKLQRATEARVRESQSATYKPHGREKALAPRTLVWL</sequence>
<organism evidence="2 3">
    <name type="scientific">Apiospora kogelbergensis</name>
    <dbReference type="NCBI Taxonomy" id="1337665"/>
    <lineage>
        <taxon>Eukaryota</taxon>
        <taxon>Fungi</taxon>
        <taxon>Dikarya</taxon>
        <taxon>Ascomycota</taxon>
        <taxon>Pezizomycotina</taxon>
        <taxon>Sordariomycetes</taxon>
        <taxon>Xylariomycetidae</taxon>
        <taxon>Amphisphaeriales</taxon>
        <taxon>Apiosporaceae</taxon>
        <taxon>Apiospora</taxon>
    </lineage>
</organism>
<name>A0AAW0R0K9_9PEZI</name>
<comment type="caution">
    <text evidence="2">The sequence shown here is derived from an EMBL/GenBank/DDBJ whole genome shotgun (WGS) entry which is preliminary data.</text>
</comment>
<dbReference type="Proteomes" id="UP001392437">
    <property type="component" value="Unassembled WGS sequence"/>
</dbReference>
<keyword evidence="3" id="KW-1185">Reference proteome</keyword>
<dbReference type="Pfam" id="PF01612">
    <property type="entry name" value="DNA_pol_A_exo1"/>
    <property type="match status" value="1"/>
</dbReference>
<proteinExistence type="predicted"/>
<dbReference type="GO" id="GO:0006139">
    <property type="term" value="P:nucleobase-containing compound metabolic process"/>
    <property type="evidence" value="ECO:0007669"/>
    <property type="project" value="InterPro"/>
</dbReference>
<dbReference type="InterPro" id="IPR012337">
    <property type="entry name" value="RNaseH-like_sf"/>
</dbReference>
<dbReference type="GO" id="GO:0003676">
    <property type="term" value="F:nucleic acid binding"/>
    <property type="evidence" value="ECO:0007669"/>
    <property type="project" value="InterPro"/>
</dbReference>
<reference evidence="2 3" key="1">
    <citation type="submission" date="2023-01" db="EMBL/GenBank/DDBJ databases">
        <title>Analysis of 21 Apiospora genomes using comparative genomics revels a genus with tremendous synthesis potential of carbohydrate active enzymes and secondary metabolites.</title>
        <authorList>
            <person name="Sorensen T."/>
        </authorList>
    </citation>
    <scope>NUCLEOTIDE SEQUENCE [LARGE SCALE GENOMIC DNA]</scope>
    <source>
        <strain evidence="2 3">CBS 117206</strain>
    </source>
</reference>
<dbReference type="AlphaFoldDB" id="A0AAW0R0K9"/>
<dbReference type="GO" id="GO:0008408">
    <property type="term" value="F:3'-5' exonuclease activity"/>
    <property type="evidence" value="ECO:0007669"/>
    <property type="project" value="InterPro"/>
</dbReference>
<evidence type="ECO:0000313" key="3">
    <source>
        <dbReference type="Proteomes" id="UP001392437"/>
    </source>
</evidence>
<dbReference type="InterPro" id="IPR036397">
    <property type="entry name" value="RNaseH_sf"/>
</dbReference>
<feature type="domain" description="3'-5' exonuclease" evidence="1">
    <location>
        <begin position="42"/>
        <end position="228"/>
    </location>
</feature>
<dbReference type="PANTHER" id="PTHR43040">
    <property type="entry name" value="RIBONUCLEASE D"/>
    <property type="match status" value="1"/>
</dbReference>
<accession>A0AAW0R0K9</accession>
<dbReference type="SUPFAM" id="SSF53098">
    <property type="entry name" value="Ribonuclease H-like"/>
    <property type="match status" value="1"/>
</dbReference>
<protein>
    <recommendedName>
        <fullName evidence="1">3'-5' exonuclease domain-containing protein</fullName>
    </recommendedName>
</protein>
<dbReference type="PANTHER" id="PTHR43040:SF1">
    <property type="entry name" value="RIBONUCLEASE D"/>
    <property type="match status" value="1"/>
</dbReference>
<dbReference type="EMBL" id="JAQQWP010000004">
    <property type="protein sequence ID" value="KAK8120769.1"/>
    <property type="molecule type" value="Genomic_DNA"/>
</dbReference>
<dbReference type="Gene3D" id="3.30.420.10">
    <property type="entry name" value="Ribonuclease H-like superfamily/Ribonuclease H"/>
    <property type="match status" value="1"/>
</dbReference>